<organism evidence="2 3">
    <name type="scientific">Microtetraspora malaysiensis</name>
    <dbReference type="NCBI Taxonomy" id="161358"/>
    <lineage>
        <taxon>Bacteria</taxon>
        <taxon>Bacillati</taxon>
        <taxon>Actinomycetota</taxon>
        <taxon>Actinomycetes</taxon>
        <taxon>Streptosporangiales</taxon>
        <taxon>Streptosporangiaceae</taxon>
        <taxon>Microtetraspora</taxon>
    </lineage>
</organism>
<dbReference type="SUPFAM" id="SSF82171">
    <property type="entry name" value="DPP6 N-terminal domain-like"/>
    <property type="match status" value="1"/>
</dbReference>
<evidence type="ECO:0000313" key="2">
    <source>
        <dbReference type="EMBL" id="MFF3669568.1"/>
    </source>
</evidence>
<sequence>MTERIEQQLRDAFAAGAELVRVETLRPADSALRPETRLRRRKSLVLAPVMAAMAVVVASFAAMAVFGASPPVSTQEGGLASGPRYLLTAGKDGLAIHDAHNGKITDRVTMPSTPKGITRGVPGGYLLTGTGRGTTFYVAQSVKSHTTMVSTTWFYRLRVDDRGKVAEVTRDVIAPVIGDAVSSIAITDDGTRLAYSLDGKVCGAGKTLRFCPGARLVVVDLPGRTTRSWTTNAFGNIWSLSWAADRRTLGFAVTSEVRVLDTASAGETLKNSHTVVRDVDAPTGVAISPDGHMILIGTPNGERSGRYSIGEYSVTDGRKIRTVFSADHSGSTGALWTLIRYDATGQHLLIKGNVHPLSRLDGDRTTVLIRADSSNASPEEMLAAW</sequence>
<dbReference type="EMBL" id="JBIASD010000022">
    <property type="protein sequence ID" value="MFF3669568.1"/>
    <property type="molecule type" value="Genomic_DNA"/>
</dbReference>
<gene>
    <name evidence="2" type="ORF">ACFYXI_28650</name>
</gene>
<accession>A0ABW6T0M3</accession>
<protein>
    <recommendedName>
        <fullName evidence="4">WD40 repeat domain-containing protein</fullName>
    </recommendedName>
</protein>
<proteinExistence type="predicted"/>
<feature type="transmembrane region" description="Helical" evidence="1">
    <location>
        <begin position="43"/>
        <end position="66"/>
    </location>
</feature>
<dbReference type="Gene3D" id="2.130.10.10">
    <property type="entry name" value="YVTN repeat-like/Quinoprotein amine dehydrogenase"/>
    <property type="match status" value="1"/>
</dbReference>
<comment type="caution">
    <text evidence="2">The sequence shown here is derived from an EMBL/GenBank/DDBJ whole genome shotgun (WGS) entry which is preliminary data.</text>
</comment>
<keyword evidence="3" id="KW-1185">Reference proteome</keyword>
<evidence type="ECO:0008006" key="4">
    <source>
        <dbReference type="Google" id="ProtNLM"/>
    </source>
</evidence>
<dbReference type="RefSeq" id="WP_387415766.1">
    <property type="nucleotide sequence ID" value="NZ_JBIASD010000022.1"/>
</dbReference>
<dbReference type="InterPro" id="IPR015943">
    <property type="entry name" value="WD40/YVTN_repeat-like_dom_sf"/>
</dbReference>
<evidence type="ECO:0000313" key="3">
    <source>
        <dbReference type="Proteomes" id="UP001602013"/>
    </source>
</evidence>
<keyword evidence="1" id="KW-0812">Transmembrane</keyword>
<name>A0ABW6T0M3_9ACTN</name>
<keyword evidence="1" id="KW-1133">Transmembrane helix</keyword>
<evidence type="ECO:0000256" key="1">
    <source>
        <dbReference type="SAM" id="Phobius"/>
    </source>
</evidence>
<reference evidence="2 3" key="1">
    <citation type="submission" date="2024-10" db="EMBL/GenBank/DDBJ databases">
        <title>The Natural Products Discovery Center: Release of the First 8490 Sequenced Strains for Exploring Actinobacteria Biosynthetic Diversity.</title>
        <authorList>
            <person name="Kalkreuter E."/>
            <person name="Kautsar S.A."/>
            <person name="Yang D."/>
            <person name="Bader C.D."/>
            <person name="Teijaro C.N."/>
            <person name="Fluegel L."/>
            <person name="Davis C.M."/>
            <person name="Simpson J.R."/>
            <person name="Lauterbach L."/>
            <person name="Steele A.D."/>
            <person name="Gui C."/>
            <person name="Meng S."/>
            <person name="Li G."/>
            <person name="Viehrig K."/>
            <person name="Ye F."/>
            <person name="Su P."/>
            <person name="Kiefer A.F."/>
            <person name="Nichols A."/>
            <person name="Cepeda A.J."/>
            <person name="Yan W."/>
            <person name="Fan B."/>
            <person name="Jiang Y."/>
            <person name="Adhikari A."/>
            <person name="Zheng C.-J."/>
            <person name="Schuster L."/>
            <person name="Cowan T.M."/>
            <person name="Smanski M.J."/>
            <person name="Chevrette M.G."/>
            <person name="De Carvalho L.P.S."/>
            <person name="Shen B."/>
        </authorList>
    </citation>
    <scope>NUCLEOTIDE SEQUENCE [LARGE SCALE GENOMIC DNA]</scope>
    <source>
        <strain evidence="2 3">NPDC002173</strain>
    </source>
</reference>
<dbReference type="Proteomes" id="UP001602013">
    <property type="component" value="Unassembled WGS sequence"/>
</dbReference>
<keyword evidence="1" id="KW-0472">Membrane</keyword>